<evidence type="ECO:0000313" key="1">
    <source>
        <dbReference type="EMBL" id="SUP61443.1"/>
    </source>
</evidence>
<sequence length="70" mass="7866">MTGITNKIYTVNDPNQDVNDINKLRNLPEATTTVDYYSNNGTLNNPMGSNYFAVETRKSLGTRLFKPLPI</sequence>
<organism evidence="1 2">
    <name type="scientific">Weissella viridescens</name>
    <name type="common">Lactobacillus viridescens</name>
    <dbReference type="NCBI Taxonomy" id="1629"/>
    <lineage>
        <taxon>Bacteria</taxon>
        <taxon>Bacillati</taxon>
        <taxon>Bacillota</taxon>
        <taxon>Bacilli</taxon>
        <taxon>Lactobacillales</taxon>
        <taxon>Lactobacillaceae</taxon>
        <taxon>Weissella</taxon>
    </lineage>
</organism>
<evidence type="ECO:0000313" key="2">
    <source>
        <dbReference type="Proteomes" id="UP000254621"/>
    </source>
</evidence>
<proteinExistence type="predicted"/>
<reference evidence="1 2" key="1">
    <citation type="submission" date="2018-06" db="EMBL/GenBank/DDBJ databases">
        <authorList>
            <consortium name="Pathogen Informatics"/>
            <person name="Doyle S."/>
        </authorList>
    </citation>
    <scope>NUCLEOTIDE SEQUENCE [LARGE SCALE GENOMIC DNA]</scope>
    <source>
        <strain evidence="1 2">NCTC13645</strain>
    </source>
</reference>
<accession>A0A380P899</accession>
<name>A0A380P899_WEIVI</name>
<protein>
    <submittedName>
        <fullName evidence="1">Uncharacterized protein</fullName>
    </submittedName>
</protein>
<gene>
    <name evidence="1" type="ORF">NCTC13645_02599</name>
</gene>
<dbReference type="AlphaFoldDB" id="A0A380P899"/>
<dbReference type="Proteomes" id="UP000254621">
    <property type="component" value="Unassembled WGS sequence"/>
</dbReference>
<dbReference type="EMBL" id="UHIV01000007">
    <property type="protein sequence ID" value="SUP61443.1"/>
    <property type="molecule type" value="Genomic_DNA"/>
</dbReference>